<dbReference type="EMBL" id="MLAK01000782">
    <property type="protein sequence ID" value="OHT04770.1"/>
    <property type="molecule type" value="Genomic_DNA"/>
</dbReference>
<dbReference type="Proteomes" id="UP000179807">
    <property type="component" value="Unassembled WGS sequence"/>
</dbReference>
<dbReference type="AlphaFoldDB" id="A0A1J4K1D4"/>
<protein>
    <submittedName>
        <fullName evidence="1">Uncharacterized protein</fullName>
    </submittedName>
</protein>
<dbReference type="RefSeq" id="XP_068357906.1">
    <property type="nucleotide sequence ID" value="XM_068492959.1"/>
</dbReference>
<sequence>MLLNAKYNSSRAFEMVAIPLREEIPHLANDKKRRLTNRLPISRTFGIIELFKRSFLRHVKRSPINEIEFSVVLTRPSKLWTSSGLHLSSRLKMSFTIKAPTVPYSNFTSSIIFNELNNVYSLILLFFRFWK</sequence>
<comment type="caution">
    <text evidence="1">The sequence shown here is derived from an EMBL/GenBank/DDBJ whole genome shotgun (WGS) entry which is preliminary data.</text>
</comment>
<keyword evidence="2" id="KW-1185">Reference proteome</keyword>
<dbReference type="VEuPathDB" id="TrichDB:TRFO_06216"/>
<accession>A0A1J4K1D4</accession>
<reference evidence="1" key="1">
    <citation type="submission" date="2016-10" db="EMBL/GenBank/DDBJ databases">
        <authorList>
            <person name="Benchimol M."/>
            <person name="Almeida L.G."/>
            <person name="Vasconcelos A.T."/>
            <person name="Perreira-Neves A."/>
            <person name="Rosa I.A."/>
            <person name="Tasca T."/>
            <person name="Bogo M.R."/>
            <person name="de Souza W."/>
        </authorList>
    </citation>
    <scope>NUCLEOTIDE SEQUENCE [LARGE SCALE GENOMIC DNA]</scope>
    <source>
        <strain evidence="1">K</strain>
    </source>
</reference>
<name>A0A1J4K1D4_9EUKA</name>
<dbReference type="GeneID" id="94827663"/>
<organism evidence="1 2">
    <name type="scientific">Tritrichomonas foetus</name>
    <dbReference type="NCBI Taxonomy" id="1144522"/>
    <lineage>
        <taxon>Eukaryota</taxon>
        <taxon>Metamonada</taxon>
        <taxon>Parabasalia</taxon>
        <taxon>Tritrichomonadida</taxon>
        <taxon>Tritrichomonadidae</taxon>
        <taxon>Tritrichomonas</taxon>
    </lineage>
</organism>
<proteinExistence type="predicted"/>
<evidence type="ECO:0000313" key="2">
    <source>
        <dbReference type="Proteomes" id="UP000179807"/>
    </source>
</evidence>
<evidence type="ECO:0000313" key="1">
    <source>
        <dbReference type="EMBL" id="OHT04770.1"/>
    </source>
</evidence>
<gene>
    <name evidence="1" type="ORF">TRFO_06216</name>
</gene>